<keyword evidence="2 4" id="KW-0238">DNA-binding</keyword>
<dbReference type="Proteomes" id="UP000018291">
    <property type="component" value="Unassembled WGS sequence"/>
</dbReference>
<dbReference type="InterPro" id="IPR010998">
    <property type="entry name" value="Integrase_recombinase_N"/>
</dbReference>
<organism evidence="7 8">
    <name type="scientific">Candidatus Neomicrothrix parvicella RN1</name>
    <dbReference type="NCBI Taxonomy" id="1229780"/>
    <lineage>
        <taxon>Bacteria</taxon>
        <taxon>Bacillati</taxon>
        <taxon>Actinomycetota</taxon>
        <taxon>Acidimicrobiia</taxon>
        <taxon>Acidimicrobiales</taxon>
        <taxon>Microthrixaceae</taxon>
        <taxon>Candidatus Neomicrothrix</taxon>
    </lineage>
</organism>
<feature type="domain" description="Tyr recombinase" evidence="5">
    <location>
        <begin position="119"/>
        <end position="306"/>
    </location>
</feature>
<dbReference type="InterPro" id="IPR044068">
    <property type="entry name" value="CB"/>
</dbReference>
<evidence type="ECO:0000313" key="8">
    <source>
        <dbReference type="Proteomes" id="UP000018291"/>
    </source>
</evidence>
<dbReference type="STRING" id="1229780.BN381_400048"/>
<gene>
    <name evidence="7" type="ORF">BN381_400048</name>
</gene>
<dbReference type="InterPro" id="IPR011010">
    <property type="entry name" value="DNA_brk_join_enz"/>
</dbReference>
<evidence type="ECO:0000256" key="2">
    <source>
        <dbReference type="ARBA" id="ARBA00023125"/>
    </source>
</evidence>
<evidence type="ECO:0000259" key="5">
    <source>
        <dbReference type="PROSITE" id="PS51898"/>
    </source>
</evidence>
<dbReference type="GO" id="GO:0015074">
    <property type="term" value="P:DNA integration"/>
    <property type="evidence" value="ECO:0007669"/>
    <property type="project" value="UniProtKB-KW"/>
</dbReference>
<dbReference type="OrthoDB" id="9801717at2"/>
<sequence length="331" mass="36655">MTALAPTLQAFFCDRLIKQRAASPNTIAAYRDTFRLLIAYTTDHTNTDPSDLDIGQLDATLIGGFLHHLETERHNSPSTRNTRLAAIRSFYKYAAHQHPEHAETIQRVLTIPQKRTDRATVSFLTRPETEALLAAPDTDTWCGRRDHTILTVMTQTGLRVTETTALTIADVQLDRPGAHINIAHGKGRKQRAVPISTAVIAVLGEWLRERNGQPDDPLFPSGRRTHLSRDSIAHLVTKHTATAAARHPSLTTKNVTPHTLRHTCAMALLQAGVDITVIALWLGHETIETTQIYMHADMGTKETALNRTTPPNTSPGRYQPDTGTLAFLKNL</sequence>
<dbReference type="PANTHER" id="PTHR30349">
    <property type="entry name" value="PHAGE INTEGRASE-RELATED"/>
    <property type="match status" value="1"/>
</dbReference>
<dbReference type="PANTHER" id="PTHR30349:SF81">
    <property type="entry name" value="TYROSINE RECOMBINASE XERC"/>
    <property type="match status" value="1"/>
</dbReference>
<dbReference type="Pfam" id="PF00589">
    <property type="entry name" value="Phage_integrase"/>
    <property type="match status" value="1"/>
</dbReference>
<evidence type="ECO:0000256" key="1">
    <source>
        <dbReference type="ARBA" id="ARBA00022908"/>
    </source>
</evidence>
<dbReference type="InterPro" id="IPR050090">
    <property type="entry name" value="Tyrosine_recombinase_XerCD"/>
</dbReference>
<keyword evidence="1" id="KW-0229">DNA integration</keyword>
<evidence type="ECO:0000259" key="6">
    <source>
        <dbReference type="PROSITE" id="PS51900"/>
    </source>
</evidence>
<dbReference type="Gene3D" id="1.10.443.10">
    <property type="entry name" value="Intergrase catalytic core"/>
    <property type="match status" value="1"/>
</dbReference>
<dbReference type="EMBL" id="CANL01000035">
    <property type="protein sequence ID" value="CCM64530.1"/>
    <property type="molecule type" value="Genomic_DNA"/>
</dbReference>
<keyword evidence="3" id="KW-0233">DNA recombination</keyword>
<feature type="domain" description="Core-binding (CB)" evidence="6">
    <location>
        <begin position="2"/>
        <end position="95"/>
    </location>
</feature>
<accession>R4Z1I2</accession>
<reference evidence="7 8" key="1">
    <citation type="journal article" date="2013" name="ISME J.">
        <title>Metabolic model for the filamentous 'Candidatus Microthrix parvicella' based on genomic and metagenomic analyses.</title>
        <authorList>
            <person name="Jon McIlroy S."/>
            <person name="Kristiansen R."/>
            <person name="Albertsen M."/>
            <person name="Michael Karst S."/>
            <person name="Rossetti S."/>
            <person name="Lund Nielsen J."/>
            <person name="Tandoi V."/>
            <person name="James Seviour R."/>
            <person name="Nielsen P.H."/>
        </authorList>
    </citation>
    <scope>NUCLEOTIDE SEQUENCE [LARGE SCALE GENOMIC DNA]</scope>
    <source>
        <strain evidence="7 8">RN1</strain>
    </source>
</reference>
<keyword evidence="8" id="KW-1185">Reference proteome</keyword>
<dbReference type="GO" id="GO:0006310">
    <property type="term" value="P:DNA recombination"/>
    <property type="evidence" value="ECO:0007669"/>
    <property type="project" value="UniProtKB-KW"/>
</dbReference>
<dbReference type="Gene3D" id="1.10.150.130">
    <property type="match status" value="1"/>
</dbReference>
<dbReference type="Pfam" id="PF02899">
    <property type="entry name" value="Phage_int_SAM_1"/>
    <property type="match status" value="1"/>
</dbReference>
<dbReference type="HOGENOM" id="CLU_027562_9_1_11"/>
<dbReference type="eggNOG" id="COG4974">
    <property type="taxonomic scope" value="Bacteria"/>
</dbReference>
<dbReference type="SUPFAM" id="SSF56349">
    <property type="entry name" value="DNA breaking-rejoining enzymes"/>
    <property type="match status" value="1"/>
</dbReference>
<dbReference type="PROSITE" id="PS51900">
    <property type="entry name" value="CB"/>
    <property type="match status" value="1"/>
</dbReference>
<comment type="caution">
    <text evidence="7">The sequence shown here is derived from an EMBL/GenBank/DDBJ whole genome shotgun (WGS) entry which is preliminary data.</text>
</comment>
<dbReference type="SUPFAM" id="SSF47823">
    <property type="entry name" value="lambda integrase-like, N-terminal domain"/>
    <property type="match status" value="1"/>
</dbReference>
<dbReference type="GO" id="GO:0003677">
    <property type="term" value="F:DNA binding"/>
    <property type="evidence" value="ECO:0007669"/>
    <property type="project" value="UniProtKB-UniRule"/>
</dbReference>
<evidence type="ECO:0000256" key="3">
    <source>
        <dbReference type="ARBA" id="ARBA00023172"/>
    </source>
</evidence>
<dbReference type="RefSeq" id="WP_012228707.1">
    <property type="nucleotide sequence ID" value="NZ_HG422565.1"/>
</dbReference>
<dbReference type="PROSITE" id="PS51898">
    <property type="entry name" value="TYR_RECOMBINASE"/>
    <property type="match status" value="1"/>
</dbReference>
<dbReference type="InterPro" id="IPR013762">
    <property type="entry name" value="Integrase-like_cat_sf"/>
</dbReference>
<proteinExistence type="predicted"/>
<dbReference type="InterPro" id="IPR002104">
    <property type="entry name" value="Integrase_catalytic"/>
</dbReference>
<name>R4Z1I2_9ACTN</name>
<evidence type="ECO:0000313" key="7">
    <source>
        <dbReference type="EMBL" id="CCM64530.1"/>
    </source>
</evidence>
<dbReference type="AlphaFoldDB" id="R4Z1I2"/>
<protein>
    <submittedName>
        <fullName evidence="7">Putative integrase/recombinase y4rC</fullName>
    </submittedName>
</protein>
<evidence type="ECO:0000256" key="4">
    <source>
        <dbReference type="PROSITE-ProRule" id="PRU01248"/>
    </source>
</evidence>
<dbReference type="InterPro" id="IPR004107">
    <property type="entry name" value="Integrase_SAM-like_N"/>
</dbReference>